<evidence type="ECO:0000256" key="4">
    <source>
        <dbReference type="ARBA" id="ARBA00022692"/>
    </source>
</evidence>
<accession>A0A401V238</accession>
<dbReference type="EMBL" id="BHYL01000215">
    <property type="protein sequence ID" value="GCD20974.1"/>
    <property type="molecule type" value="Genomic_DNA"/>
</dbReference>
<evidence type="ECO:0000256" key="3">
    <source>
        <dbReference type="ARBA" id="ARBA00022475"/>
    </source>
</evidence>
<proteinExistence type="inferred from homology"/>
<evidence type="ECO:0000256" key="2">
    <source>
        <dbReference type="ARBA" id="ARBA00022448"/>
    </source>
</evidence>
<dbReference type="PROSITE" id="PS50928">
    <property type="entry name" value="ABC_TM1"/>
    <property type="match status" value="1"/>
</dbReference>
<evidence type="ECO:0000259" key="8">
    <source>
        <dbReference type="PROSITE" id="PS50928"/>
    </source>
</evidence>
<protein>
    <submittedName>
        <fullName evidence="9">Putative ABC-type transporter, permease component</fullName>
    </submittedName>
</protein>
<comment type="similarity">
    <text evidence="7">Belongs to the binding-protein-dependent transport system permease family.</text>
</comment>
<keyword evidence="2 7" id="KW-0813">Transport</keyword>
<dbReference type="InterPro" id="IPR035906">
    <property type="entry name" value="MetI-like_sf"/>
</dbReference>
<dbReference type="PANTHER" id="PTHR30450">
    <property type="entry name" value="ABC TRANSPORTER PERMEASE"/>
    <property type="match status" value="1"/>
</dbReference>
<keyword evidence="5 7" id="KW-1133">Transmembrane helix</keyword>
<evidence type="ECO:0000313" key="9">
    <source>
        <dbReference type="EMBL" id="GCD20974.1"/>
    </source>
</evidence>
<dbReference type="SUPFAM" id="SSF161098">
    <property type="entry name" value="MetI-like"/>
    <property type="match status" value="1"/>
</dbReference>
<comment type="caution">
    <text evidence="9">The sequence shown here is derived from an EMBL/GenBank/DDBJ whole genome shotgun (WGS) entry which is preliminary data.</text>
</comment>
<dbReference type="AlphaFoldDB" id="A0A401V238"/>
<keyword evidence="10" id="KW-1185">Reference proteome</keyword>
<evidence type="ECO:0000256" key="1">
    <source>
        <dbReference type="ARBA" id="ARBA00004651"/>
    </source>
</evidence>
<keyword evidence="3" id="KW-1003">Cell membrane</keyword>
<dbReference type="Proteomes" id="UP000288246">
    <property type="component" value="Unassembled WGS sequence"/>
</dbReference>
<dbReference type="Gene3D" id="1.10.3720.10">
    <property type="entry name" value="MetI-like"/>
    <property type="match status" value="1"/>
</dbReference>
<evidence type="ECO:0000313" key="10">
    <source>
        <dbReference type="Proteomes" id="UP000288246"/>
    </source>
</evidence>
<dbReference type="InterPro" id="IPR051322">
    <property type="entry name" value="AA_ABC_Transporter_Permease"/>
</dbReference>
<dbReference type="CDD" id="cd06261">
    <property type="entry name" value="TM_PBP2"/>
    <property type="match status" value="1"/>
</dbReference>
<comment type="subcellular location">
    <subcellularLocation>
        <location evidence="1 7">Cell membrane</location>
        <topology evidence="1 7">Multi-pass membrane protein</topology>
    </subcellularLocation>
</comment>
<evidence type="ECO:0000256" key="6">
    <source>
        <dbReference type="ARBA" id="ARBA00023136"/>
    </source>
</evidence>
<feature type="transmembrane region" description="Helical" evidence="7">
    <location>
        <begin position="163"/>
        <end position="188"/>
    </location>
</feature>
<dbReference type="GO" id="GO:0048473">
    <property type="term" value="P:D-methionine transmembrane transport"/>
    <property type="evidence" value="ECO:0007669"/>
    <property type="project" value="TreeGrafter"/>
</dbReference>
<dbReference type="PANTHER" id="PTHR30450:SF14">
    <property type="entry name" value="TRANSPORTER, PERMEASE PROTEIN, PUTATIVE-RELATED"/>
    <property type="match status" value="1"/>
</dbReference>
<feature type="domain" description="ABC transmembrane type-1" evidence="8">
    <location>
        <begin position="43"/>
        <end position="233"/>
    </location>
</feature>
<feature type="transmembrane region" description="Helical" evidence="7">
    <location>
        <begin position="217"/>
        <end position="237"/>
    </location>
</feature>
<keyword evidence="4 7" id="KW-0812">Transmembrane</keyword>
<dbReference type="GO" id="GO:0005886">
    <property type="term" value="C:plasma membrane"/>
    <property type="evidence" value="ECO:0007669"/>
    <property type="project" value="UniProtKB-SubCell"/>
</dbReference>
<sequence length="247" mass="25907">MSAFTSALTAGPPAVASPSAATVLRAAGDFDPAFHGPKLLQAAGETLYMVSATLLIGGVLGLVLGIALYTTRRGGLLSNRPVFGVLNLVVNVFRPIPFLILLMIIAPVTVGLIGTRLGSTAMIVPLSFAATFGVSRIVEQNLVAIDPGVIEAARATGASRWRIVLTLLVPEALGPLILGFTFVFVALVDMSALAGTLDGGGLGAFALDYGYKRWNFAVVWITVIVIIVLVQLAQSLGNRLSRRILRR</sequence>
<feature type="transmembrane region" description="Helical" evidence="7">
    <location>
        <begin position="82"/>
        <end position="105"/>
    </location>
</feature>
<organism evidence="9 10">
    <name type="scientific">Cellulomonas algicola</name>
    <dbReference type="NCBI Taxonomy" id="2071633"/>
    <lineage>
        <taxon>Bacteria</taxon>
        <taxon>Bacillati</taxon>
        <taxon>Actinomycetota</taxon>
        <taxon>Actinomycetes</taxon>
        <taxon>Micrococcales</taxon>
        <taxon>Cellulomonadaceae</taxon>
        <taxon>Cellulomonas</taxon>
    </lineage>
</organism>
<gene>
    <name evidence="9" type="ORF">CTKZ_25360</name>
</gene>
<feature type="transmembrane region" description="Helical" evidence="7">
    <location>
        <begin position="47"/>
        <end position="70"/>
    </location>
</feature>
<reference evidence="9 10" key="1">
    <citation type="submission" date="2018-11" db="EMBL/GenBank/DDBJ databases">
        <title>Draft genome sequence of Cellulomonas takizawaensis strain TKZ-21.</title>
        <authorList>
            <person name="Yamamura H."/>
            <person name="Hayashi T."/>
            <person name="Hamada M."/>
            <person name="Serisawa Y."/>
            <person name="Matsuyama K."/>
            <person name="Nakagawa Y."/>
            <person name="Otoguro M."/>
            <person name="Yanagida F."/>
            <person name="Hayakawa M."/>
        </authorList>
    </citation>
    <scope>NUCLEOTIDE SEQUENCE [LARGE SCALE GENOMIC DNA]</scope>
    <source>
        <strain evidence="9 10">TKZ-21</strain>
    </source>
</reference>
<keyword evidence="6 7" id="KW-0472">Membrane</keyword>
<dbReference type="InterPro" id="IPR000515">
    <property type="entry name" value="MetI-like"/>
</dbReference>
<dbReference type="OrthoDB" id="9793490at2"/>
<name>A0A401V238_9CELL</name>
<evidence type="ECO:0000256" key="7">
    <source>
        <dbReference type="RuleBase" id="RU363032"/>
    </source>
</evidence>
<dbReference type="RefSeq" id="WP_124343484.1">
    <property type="nucleotide sequence ID" value="NZ_BHYL01000215.1"/>
</dbReference>
<dbReference type="Pfam" id="PF00528">
    <property type="entry name" value="BPD_transp_1"/>
    <property type="match status" value="1"/>
</dbReference>
<evidence type="ECO:0000256" key="5">
    <source>
        <dbReference type="ARBA" id="ARBA00022989"/>
    </source>
</evidence>